<evidence type="ECO:0000313" key="2">
    <source>
        <dbReference type="Proteomes" id="UP000808337"/>
    </source>
</evidence>
<dbReference type="GO" id="GO:0020037">
    <property type="term" value="F:heme binding"/>
    <property type="evidence" value="ECO:0007669"/>
    <property type="project" value="InterPro"/>
</dbReference>
<sequence length="169" mass="18171">MKKPTSFRLPLLCGHFFPACQADNKTGPTATDQAAVKPAAPAGMTKADSIKRGEYLVNTIGCSDCHSPKMMTDHGPIPDPALLLSGHPASEVLPKMPDKKFIAPGQWILLSKNFTSFTGPWGTSFAANLTPHESGLGNWTFENFERAIRTGKHPGAGKRTPYFTSNAMA</sequence>
<comment type="caution">
    <text evidence="1">The sequence shown here is derived from an EMBL/GenBank/DDBJ whole genome shotgun (WGS) entry which is preliminary data.</text>
</comment>
<dbReference type="SUPFAM" id="SSF46626">
    <property type="entry name" value="Cytochrome c"/>
    <property type="match status" value="1"/>
</dbReference>
<dbReference type="GO" id="GO:0009055">
    <property type="term" value="F:electron transfer activity"/>
    <property type="evidence" value="ECO:0007669"/>
    <property type="project" value="InterPro"/>
</dbReference>
<name>A0A9D7XS23_9BACT</name>
<gene>
    <name evidence="1" type="ORF">IPP15_19825</name>
</gene>
<proteinExistence type="predicted"/>
<dbReference type="EMBL" id="JADKGY010000030">
    <property type="protein sequence ID" value="MBK9984581.1"/>
    <property type="molecule type" value="Genomic_DNA"/>
</dbReference>
<protein>
    <submittedName>
        <fullName evidence="1">Diheme cytochrome c-553</fullName>
    </submittedName>
</protein>
<dbReference type="AlphaFoldDB" id="A0A9D7XS23"/>
<organism evidence="1 2">
    <name type="scientific">Candidatus Opimibacter skivensis</name>
    <dbReference type="NCBI Taxonomy" id="2982028"/>
    <lineage>
        <taxon>Bacteria</taxon>
        <taxon>Pseudomonadati</taxon>
        <taxon>Bacteroidota</taxon>
        <taxon>Saprospiria</taxon>
        <taxon>Saprospirales</taxon>
        <taxon>Saprospiraceae</taxon>
        <taxon>Candidatus Opimibacter</taxon>
    </lineage>
</organism>
<reference evidence="1 2" key="1">
    <citation type="submission" date="2020-10" db="EMBL/GenBank/DDBJ databases">
        <title>Connecting structure to function with the recovery of over 1000 high-quality activated sludge metagenome-assembled genomes encoding full-length rRNA genes using long-read sequencing.</title>
        <authorList>
            <person name="Singleton C.M."/>
            <person name="Petriglieri F."/>
            <person name="Kristensen J.M."/>
            <person name="Kirkegaard R.H."/>
            <person name="Michaelsen T.Y."/>
            <person name="Andersen M.H."/>
            <person name="Karst S.M."/>
            <person name="Dueholm M.S."/>
            <person name="Nielsen P.H."/>
            <person name="Albertsen M."/>
        </authorList>
    </citation>
    <scope>NUCLEOTIDE SEQUENCE [LARGE SCALE GENOMIC DNA]</scope>
    <source>
        <strain evidence="1">Ribe_18-Q3-R11-54_MAXAC.273</strain>
    </source>
</reference>
<dbReference type="InterPro" id="IPR036909">
    <property type="entry name" value="Cyt_c-like_dom_sf"/>
</dbReference>
<dbReference type="Proteomes" id="UP000808337">
    <property type="component" value="Unassembled WGS sequence"/>
</dbReference>
<evidence type="ECO:0000313" key="1">
    <source>
        <dbReference type="EMBL" id="MBK9984581.1"/>
    </source>
</evidence>
<accession>A0A9D7XS23</accession>